<proteinExistence type="predicted"/>
<dbReference type="OMA" id="WCRNIRV"/>
<feature type="chain" id="PRO_5008103816" evidence="1">
    <location>
        <begin position="21"/>
        <end position="121"/>
    </location>
</feature>
<keyword evidence="1" id="KW-0732">Signal</keyword>
<dbReference type="EMBL" id="LSBI01000002">
    <property type="protein sequence ID" value="OAQ92750.1"/>
    <property type="molecule type" value="Genomic_DNA"/>
</dbReference>
<evidence type="ECO:0000313" key="2">
    <source>
        <dbReference type="EMBL" id="OAQ92750.1"/>
    </source>
</evidence>
<dbReference type="Proteomes" id="UP000078340">
    <property type="component" value="Unassembled WGS sequence"/>
</dbReference>
<organism evidence="2 3">
    <name type="scientific">Purpureocillium lilacinum</name>
    <name type="common">Paecilomyces lilacinus</name>
    <dbReference type="NCBI Taxonomy" id="33203"/>
    <lineage>
        <taxon>Eukaryota</taxon>
        <taxon>Fungi</taxon>
        <taxon>Dikarya</taxon>
        <taxon>Ascomycota</taxon>
        <taxon>Pezizomycotina</taxon>
        <taxon>Sordariomycetes</taxon>
        <taxon>Hypocreomycetidae</taxon>
        <taxon>Hypocreales</taxon>
        <taxon>Ophiocordycipitaceae</taxon>
        <taxon>Purpureocillium</taxon>
    </lineage>
</organism>
<feature type="signal peptide" evidence="1">
    <location>
        <begin position="1"/>
        <end position="20"/>
    </location>
</feature>
<evidence type="ECO:0000256" key="1">
    <source>
        <dbReference type="SAM" id="SignalP"/>
    </source>
</evidence>
<reference evidence="2 3" key="1">
    <citation type="submission" date="2016-02" db="EMBL/GenBank/DDBJ databases">
        <title>Biosynthesis of antibiotic leucinostatins and their inhibition on Phytophthora in bio-control Purpureocillium lilacinum.</title>
        <authorList>
            <person name="Wang G."/>
            <person name="Liu Z."/>
            <person name="Lin R."/>
            <person name="Li E."/>
            <person name="Mao Z."/>
            <person name="Ling J."/>
            <person name="Yin W."/>
            <person name="Xie B."/>
        </authorList>
    </citation>
    <scope>NUCLEOTIDE SEQUENCE [LARGE SCALE GENOMIC DNA]</scope>
    <source>
        <strain evidence="2">PLFJ-1</strain>
    </source>
</reference>
<evidence type="ECO:0000313" key="3">
    <source>
        <dbReference type="Proteomes" id="UP000078340"/>
    </source>
</evidence>
<dbReference type="KEGG" id="plj:28884044"/>
<sequence>MKLTAVAAAAAVALAPTTEAWRVYLYHGDNQSGDYYTNSGPGGSGSRCHLLPREHVHKARSIEYYATNSQSNPTTRCKIQMFETNDCGGRQGPYYQVDTKKNFKWDWVGVIQSYKTTCWRE</sequence>
<dbReference type="OrthoDB" id="4905085at2759"/>
<protein>
    <submittedName>
        <fullName evidence="2">Uncharacterized protein</fullName>
    </submittedName>
</protein>
<dbReference type="GeneID" id="28884044"/>
<comment type="caution">
    <text evidence="2">The sequence shown here is derived from an EMBL/GenBank/DDBJ whole genome shotgun (WGS) entry which is preliminary data.</text>
</comment>
<dbReference type="AlphaFoldDB" id="A0A179HTM2"/>
<name>A0A179HTM2_PURLI</name>
<accession>A0A179HTM2</accession>
<gene>
    <name evidence="2" type="ORF">VFPFJ_01911</name>
</gene>